<evidence type="ECO:0000259" key="2">
    <source>
        <dbReference type="PROSITE" id="PS50097"/>
    </source>
</evidence>
<protein>
    <recommendedName>
        <fullName evidence="2">BTB domain-containing protein</fullName>
    </recommendedName>
</protein>
<dbReference type="EMBL" id="CM000145">
    <property type="protein sequence ID" value="EEE68993.1"/>
    <property type="molecule type" value="Genomic_DNA"/>
</dbReference>
<dbReference type="AlphaFoldDB" id="B9G1S6"/>
<dbReference type="InterPro" id="IPR011333">
    <property type="entry name" value="SKP1/BTB/POZ_sf"/>
</dbReference>
<evidence type="ECO:0000256" key="1">
    <source>
        <dbReference type="ARBA" id="ARBA00004906"/>
    </source>
</evidence>
<sequence>MKHLAANREGDVRAIGAAHHDAELVPQVGRWHCNRFVVVAQNDEATYECNHIARVKFTQLDEAPPGIKAEALGCLAYQQTPLGMLHGWYSTLCSMKLETRSITHGWVGTPKAGVGDREMRIVTGQRRRLGMLLVGERRSRGGGHPSNPPKTREERWGGEISLEMKKRSSGGGGGWGVRMASSARCRRRARGLGDGAAAIHMCRVDHLNGSDVFFFVGGETFHAHRALLAVCSPVFKALLLSSTAEAAACSITLNDIKPAMFEALLHFMYTGDFLPAGAHSSSPDSSDTNTDTLHRLLAAAHEYKLDRLKLMCARKLEESLSVETVARTLGYAKMCGCSELKSKCLDLLLLGEEEHQSIGHTWLLLALA</sequence>
<dbReference type="PROSITE" id="PS50097">
    <property type="entry name" value="BTB"/>
    <property type="match status" value="1"/>
</dbReference>
<reference evidence="3" key="1">
    <citation type="journal article" date="2005" name="PLoS Biol.">
        <title>The genomes of Oryza sativa: a history of duplications.</title>
        <authorList>
            <person name="Yu J."/>
            <person name="Wang J."/>
            <person name="Lin W."/>
            <person name="Li S."/>
            <person name="Li H."/>
            <person name="Zhou J."/>
            <person name="Ni P."/>
            <person name="Dong W."/>
            <person name="Hu S."/>
            <person name="Zeng C."/>
            <person name="Zhang J."/>
            <person name="Zhang Y."/>
            <person name="Li R."/>
            <person name="Xu Z."/>
            <person name="Li S."/>
            <person name="Li X."/>
            <person name="Zheng H."/>
            <person name="Cong L."/>
            <person name="Lin L."/>
            <person name="Yin J."/>
            <person name="Geng J."/>
            <person name="Li G."/>
            <person name="Shi J."/>
            <person name="Liu J."/>
            <person name="Lv H."/>
            <person name="Li J."/>
            <person name="Wang J."/>
            <person name="Deng Y."/>
            <person name="Ran L."/>
            <person name="Shi X."/>
            <person name="Wang X."/>
            <person name="Wu Q."/>
            <person name="Li C."/>
            <person name="Ren X."/>
            <person name="Wang J."/>
            <person name="Wang X."/>
            <person name="Li D."/>
            <person name="Liu D."/>
            <person name="Zhang X."/>
            <person name="Ji Z."/>
            <person name="Zhao W."/>
            <person name="Sun Y."/>
            <person name="Zhang Z."/>
            <person name="Bao J."/>
            <person name="Han Y."/>
            <person name="Dong L."/>
            <person name="Ji J."/>
            <person name="Chen P."/>
            <person name="Wu S."/>
            <person name="Liu J."/>
            <person name="Xiao Y."/>
            <person name="Bu D."/>
            <person name="Tan J."/>
            <person name="Yang L."/>
            <person name="Ye C."/>
            <person name="Zhang J."/>
            <person name="Xu J."/>
            <person name="Zhou Y."/>
            <person name="Yu Y."/>
            <person name="Zhang B."/>
            <person name="Zhuang S."/>
            <person name="Wei H."/>
            <person name="Liu B."/>
            <person name="Lei M."/>
            <person name="Yu H."/>
            <person name="Li Y."/>
            <person name="Xu H."/>
            <person name="Wei S."/>
            <person name="He X."/>
            <person name="Fang L."/>
            <person name="Zhang Z."/>
            <person name="Zhang Y."/>
            <person name="Huang X."/>
            <person name="Su Z."/>
            <person name="Tong W."/>
            <person name="Li J."/>
            <person name="Tong Z."/>
            <person name="Li S."/>
            <person name="Ye J."/>
            <person name="Wang L."/>
            <person name="Fang L."/>
            <person name="Lei T."/>
            <person name="Chen C."/>
            <person name="Chen H."/>
            <person name="Xu Z."/>
            <person name="Li H."/>
            <person name="Huang H."/>
            <person name="Zhang F."/>
            <person name="Xu H."/>
            <person name="Li N."/>
            <person name="Zhao C."/>
            <person name="Li S."/>
            <person name="Dong L."/>
            <person name="Huang Y."/>
            <person name="Li L."/>
            <person name="Xi Y."/>
            <person name="Qi Q."/>
            <person name="Li W."/>
            <person name="Zhang B."/>
            <person name="Hu W."/>
            <person name="Zhang Y."/>
            <person name="Tian X."/>
            <person name="Jiao Y."/>
            <person name="Liang X."/>
            <person name="Jin J."/>
            <person name="Gao L."/>
            <person name="Zheng W."/>
            <person name="Hao B."/>
            <person name="Liu S."/>
            <person name="Wang W."/>
            <person name="Yuan L."/>
            <person name="Cao M."/>
            <person name="McDermott J."/>
            <person name="Samudrala R."/>
            <person name="Wang J."/>
            <person name="Wong G.K."/>
            <person name="Yang H."/>
        </authorList>
    </citation>
    <scope>NUCLEOTIDE SEQUENCE [LARGE SCALE GENOMIC DNA]</scope>
</reference>
<proteinExistence type="predicted"/>
<name>B9G1S6_ORYSJ</name>
<dbReference type="GO" id="GO:0016567">
    <property type="term" value="P:protein ubiquitination"/>
    <property type="evidence" value="ECO:0007669"/>
    <property type="project" value="InterPro"/>
</dbReference>
<dbReference type="Pfam" id="PF00651">
    <property type="entry name" value="BTB"/>
    <property type="match status" value="1"/>
</dbReference>
<comment type="pathway">
    <text evidence="1">Protein modification; protein ubiquitination.</text>
</comment>
<dbReference type="Proteomes" id="UP000007752">
    <property type="component" value="Chromosome 8"/>
</dbReference>
<evidence type="ECO:0000313" key="3">
    <source>
        <dbReference type="EMBL" id="EEE68993.1"/>
    </source>
</evidence>
<dbReference type="HOGENOM" id="CLU_004253_9_0_1"/>
<feature type="domain" description="BTB" evidence="2">
    <location>
        <begin position="210"/>
        <end position="272"/>
    </location>
</feature>
<accession>B9G1S6</accession>
<organism evidence="3">
    <name type="scientific">Oryza sativa subsp. japonica</name>
    <name type="common">Rice</name>
    <dbReference type="NCBI Taxonomy" id="39947"/>
    <lineage>
        <taxon>Eukaryota</taxon>
        <taxon>Viridiplantae</taxon>
        <taxon>Streptophyta</taxon>
        <taxon>Embryophyta</taxon>
        <taxon>Tracheophyta</taxon>
        <taxon>Spermatophyta</taxon>
        <taxon>Magnoliopsida</taxon>
        <taxon>Liliopsida</taxon>
        <taxon>Poales</taxon>
        <taxon>Poaceae</taxon>
        <taxon>BOP clade</taxon>
        <taxon>Oryzoideae</taxon>
        <taxon>Oryzeae</taxon>
        <taxon>Oryzinae</taxon>
        <taxon>Oryza</taxon>
        <taxon>Oryza sativa</taxon>
    </lineage>
</organism>
<dbReference type="PANTHER" id="PTHR26379:SF238">
    <property type="entry name" value="OS08G0523100 PROTEIN"/>
    <property type="match status" value="1"/>
</dbReference>
<dbReference type="PANTHER" id="PTHR26379">
    <property type="entry name" value="BTB/POZ AND MATH DOMAIN-CONTAINING PROTEIN 1"/>
    <property type="match status" value="1"/>
</dbReference>
<gene>
    <name evidence="3" type="ORF">OsJ_27930</name>
</gene>
<dbReference type="SUPFAM" id="SSF54695">
    <property type="entry name" value="POZ domain"/>
    <property type="match status" value="1"/>
</dbReference>
<dbReference type="InterPro" id="IPR000210">
    <property type="entry name" value="BTB/POZ_dom"/>
</dbReference>
<dbReference type="SMART" id="SM00225">
    <property type="entry name" value="BTB"/>
    <property type="match status" value="1"/>
</dbReference>
<dbReference type="InterPro" id="IPR045005">
    <property type="entry name" value="BPM1-6"/>
</dbReference>
<dbReference type="Gene3D" id="3.30.710.10">
    <property type="entry name" value="Potassium Channel Kv1.1, Chain A"/>
    <property type="match status" value="1"/>
</dbReference>
<reference evidence="3" key="2">
    <citation type="submission" date="2008-12" db="EMBL/GenBank/DDBJ databases">
        <title>Improved gene annotation of the rice (Oryza sativa) genomes.</title>
        <authorList>
            <person name="Wang J."/>
            <person name="Li R."/>
            <person name="Fan W."/>
            <person name="Huang Q."/>
            <person name="Zhang J."/>
            <person name="Zhou Y."/>
            <person name="Hu Y."/>
            <person name="Zi S."/>
            <person name="Li J."/>
            <person name="Ni P."/>
            <person name="Zheng H."/>
            <person name="Zhang Y."/>
            <person name="Zhao M."/>
            <person name="Hao Q."/>
            <person name="McDermott J."/>
            <person name="Samudrala R."/>
            <person name="Kristiansen K."/>
            <person name="Wong G.K.-S."/>
        </authorList>
    </citation>
    <scope>NUCLEOTIDE SEQUENCE</scope>
</reference>